<dbReference type="PANTHER" id="PTHR30061">
    <property type="entry name" value="MALTOSE-BINDING PERIPLASMIC PROTEIN"/>
    <property type="match status" value="1"/>
</dbReference>
<evidence type="ECO:0000256" key="1">
    <source>
        <dbReference type="ARBA" id="ARBA00008520"/>
    </source>
</evidence>
<name>A0A543NIE5_9ACTN</name>
<dbReference type="GO" id="GO:1901982">
    <property type="term" value="F:maltose binding"/>
    <property type="evidence" value="ECO:0007669"/>
    <property type="project" value="TreeGrafter"/>
</dbReference>
<dbReference type="Pfam" id="PF01547">
    <property type="entry name" value="SBP_bac_1"/>
    <property type="match status" value="1"/>
</dbReference>
<dbReference type="InterPro" id="IPR006060">
    <property type="entry name" value="Maltose/Cyclodextrin-bd"/>
</dbReference>
<evidence type="ECO:0000313" key="6">
    <source>
        <dbReference type="EMBL" id="TQN31612.1"/>
    </source>
</evidence>
<keyword evidence="4 5" id="KW-0732">Signal</keyword>
<reference evidence="6 7" key="1">
    <citation type="submission" date="2019-06" db="EMBL/GenBank/DDBJ databases">
        <title>Sequencing the genomes of 1000 actinobacteria strains.</title>
        <authorList>
            <person name="Klenk H.-P."/>
        </authorList>
    </citation>
    <scope>NUCLEOTIDE SEQUENCE [LARGE SCALE GENOMIC DNA]</scope>
    <source>
        <strain evidence="6 7">DSM 45015</strain>
    </source>
</reference>
<keyword evidence="7" id="KW-1185">Reference proteome</keyword>
<evidence type="ECO:0000313" key="7">
    <source>
        <dbReference type="Proteomes" id="UP000317422"/>
    </source>
</evidence>
<proteinExistence type="inferred from homology"/>
<dbReference type="GO" id="GO:0015768">
    <property type="term" value="P:maltose transport"/>
    <property type="evidence" value="ECO:0007669"/>
    <property type="project" value="TreeGrafter"/>
</dbReference>
<dbReference type="PRINTS" id="PR00181">
    <property type="entry name" value="MALTOSEBP"/>
</dbReference>
<accession>A0A543NIE5</accession>
<dbReference type="EMBL" id="VFQC01000001">
    <property type="protein sequence ID" value="TQN31612.1"/>
    <property type="molecule type" value="Genomic_DNA"/>
</dbReference>
<keyword evidence="3" id="KW-0762">Sugar transport</keyword>
<dbReference type="GO" id="GO:0055052">
    <property type="term" value="C:ATP-binding cassette (ABC) transporter complex, substrate-binding subunit-containing"/>
    <property type="evidence" value="ECO:0007669"/>
    <property type="project" value="TreeGrafter"/>
</dbReference>
<comment type="caution">
    <text evidence="6">The sequence shown here is derived from an EMBL/GenBank/DDBJ whole genome shotgun (WGS) entry which is preliminary data.</text>
</comment>
<evidence type="ECO:0000256" key="5">
    <source>
        <dbReference type="SAM" id="SignalP"/>
    </source>
</evidence>
<feature type="chain" id="PRO_5038667284" evidence="5">
    <location>
        <begin position="24"/>
        <end position="426"/>
    </location>
</feature>
<evidence type="ECO:0000256" key="2">
    <source>
        <dbReference type="ARBA" id="ARBA00022448"/>
    </source>
</evidence>
<evidence type="ECO:0000256" key="3">
    <source>
        <dbReference type="ARBA" id="ARBA00022597"/>
    </source>
</evidence>
<keyword evidence="2" id="KW-0813">Transport</keyword>
<evidence type="ECO:0000256" key="4">
    <source>
        <dbReference type="ARBA" id="ARBA00022729"/>
    </source>
</evidence>
<organism evidence="6 7">
    <name type="scientific">Haloactinospora alba</name>
    <dbReference type="NCBI Taxonomy" id="405555"/>
    <lineage>
        <taxon>Bacteria</taxon>
        <taxon>Bacillati</taxon>
        <taxon>Actinomycetota</taxon>
        <taxon>Actinomycetes</taxon>
        <taxon>Streptosporangiales</taxon>
        <taxon>Nocardiopsidaceae</taxon>
        <taxon>Haloactinospora</taxon>
    </lineage>
</organism>
<gene>
    <name evidence="6" type="ORF">FHX37_1520</name>
</gene>
<feature type="signal peptide" evidence="5">
    <location>
        <begin position="1"/>
        <end position="23"/>
    </location>
</feature>
<dbReference type="Proteomes" id="UP000317422">
    <property type="component" value="Unassembled WGS sequence"/>
</dbReference>
<comment type="similarity">
    <text evidence="1">Belongs to the bacterial solute-binding protein 1 family.</text>
</comment>
<dbReference type="GO" id="GO:0015144">
    <property type="term" value="F:carbohydrate transmembrane transporter activity"/>
    <property type="evidence" value="ECO:0007669"/>
    <property type="project" value="InterPro"/>
</dbReference>
<dbReference type="InterPro" id="IPR006059">
    <property type="entry name" value="SBP"/>
</dbReference>
<sequence length="426" mass="45747">MRRTCFGAVSATLLLLASGCGSGGEQQETADPQEVSGEITFWDTSDATNEAPVFEELVEEFNDTYPQVTVNYENVPFDDAQDNFKTAAQSGEGAPDVMRVDVAWVPEMASLGYLAPLDGTRALQESEDFLETPLSSTRHKGQTYAVPQVTDSLGLLYNKDLLEEAGVDSPPETMEELREAGLTVAEETDADGFYVNASDGFYLLPHYYAHGGDLLDTREKRITVNSDTGVAAVEEVLDLIDSGAAAEPALTDTYATMQTAFKEGEVAMIFNGPWAMEDIRAGSAFSEDLDNMGVAPVPAGPEGQGGPTGGHDYAVYAGSEQLDASYLFTRFMASEESQARIAAELGLLPTRSSVYERDSVAGNHTVSAFTPVVEDAQPGVWIPQSGTLFEPFETEIPAAVSGETTPEQALDAIADRYSSSLPEEWE</sequence>
<dbReference type="OrthoDB" id="358201at2"/>
<dbReference type="PROSITE" id="PS51257">
    <property type="entry name" value="PROKAR_LIPOPROTEIN"/>
    <property type="match status" value="1"/>
</dbReference>
<dbReference type="PANTHER" id="PTHR30061:SF50">
    <property type="entry name" value="MALTOSE_MALTODEXTRIN-BINDING PERIPLASMIC PROTEIN"/>
    <property type="match status" value="1"/>
</dbReference>
<dbReference type="SUPFAM" id="SSF53850">
    <property type="entry name" value="Periplasmic binding protein-like II"/>
    <property type="match status" value="1"/>
</dbReference>
<dbReference type="Gene3D" id="3.40.190.10">
    <property type="entry name" value="Periplasmic binding protein-like II"/>
    <property type="match status" value="2"/>
</dbReference>
<dbReference type="RefSeq" id="WP_141923066.1">
    <property type="nucleotide sequence ID" value="NZ_VFQC01000001.1"/>
</dbReference>
<protein>
    <submittedName>
        <fullName evidence="6">Carbohydrate ABC transporter substrate-binding protein (CUT1 family)</fullName>
    </submittedName>
</protein>
<dbReference type="AlphaFoldDB" id="A0A543NIE5"/>
<dbReference type="GO" id="GO:0042956">
    <property type="term" value="P:maltodextrin transmembrane transport"/>
    <property type="evidence" value="ECO:0007669"/>
    <property type="project" value="TreeGrafter"/>
</dbReference>